<proteinExistence type="predicted"/>
<feature type="region of interest" description="Disordered" evidence="3">
    <location>
        <begin position="1"/>
        <end position="101"/>
    </location>
</feature>
<dbReference type="VEuPathDB" id="FungiDB:H310_06393"/>
<sequence>MATSSPDKIRKDSSDGSNSSDNSDDSSSSGDSSSSSSSDSDSDNDTAKEDNSNNQSLPLTNEEKESPCKPFDPNPTRAAARLKESTTTGLMALNTQKRDRRTIEQIQSDLRIKRGAAAANNASANRVVPRRPTPSTVSPAHPPLAESSAIPSLDMSVKPKGNTKTVKGRLESKLAGRGTGSRAKTIAKTTASTKSQPTTSVVTNISRSAIASMSSSQTTPPETSPTQTDLIEDPRSNSKVVRTIVKALQRYGDLMDGNLYREHQSTFCDEYKQPSFLVRAKLSFHLKVTEDTLASIAKEIIVQCDTAMAQKVENVKFADVDIKPNQFIDRLYENLKLRVAVQRAMAAAKFKPGVAPHVLATSPSASTLSDFGIDQMPIWKSAEDENGWNVEKDRALLVGVYIHGYDHVLDGLCLLNRSCRPLMVQTTGRFSAWEEILSDNLLPLEKQRALKGSRLKTRAENLLKKLPAPSNVKVLNGGGSTMMDRAAERAKRKAEEPPSASPPPQPNPDSIRREHVQSRFGGKQLQLVTRTATASEDEEGEVRSDSDPSDNDTHPTPVSGQRYGGKDFRIPKPKKDSGKKTSKKAKDVKTAVPALLSAEQLEAKWGPKDRLKHIRTTLKKVRRIAAWAQCQSDDNVVLEKVAKYICEIGAGIDQVVVADGGDGVQSDELATCLWTHAATFTPFSAVQFERLYDDMACDAAAFQA</sequence>
<feature type="compositionally biased region" description="Polar residues" evidence="3">
    <location>
        <begin position="85"/>
        <end position="95"/>
    </location>
</feature>
<organism evidence="5 6">
    <name type="scientific">Aphanomyces invadans</name>
    <dbReference type="NCBI Taxonomy" id="157072"/>
    <lineage>
        <taxon>Eukaryota</taxon>
        <taxon>Sar</taxon>
        <taxon>Stramenopiles</taxon>
        <taxon>Oomycota</taxon>
        <taxon>Saprolegniomycetes</taxon>
        <taxon>Saprolegniales</taxon>
        <taxon>Verrucalvaceae</taxon>
        <taxon>Aphanomyces</taxon>
    </lineage>
</organism>
<gene>
    <name evidence="5" type="ORF">DYB32_001648</name>
</gene>
<evidence type="ECO:0000256" key="3">
    <source>
        <dbReference type="SAM" id="MobiDB-lite"/>
    </source>
</evidence>
<protein>
    <recommendedName>
        <fullName evidence="4">Chromodomain-helicase-DNA-binding protein 1-like C-terminal domain-containing protein</fullName>
    </recommendedName>
</protein>
<evidence type="ECO:0000313" key="6">
    <source>
        <dbReference type="Proteomes" id="UP000285060"/>
    </source>
</evidence>
<dbReference type="EMBL" id="QUSY01000077">
    <property type="protein sequence ID" value="RHY33408.1"/>
    <property type="molecule type" value="Genomic_DNA"/>
</dbReference>
<feature type="compositionally biased region" description="Basic and acidic residues" evidence="3">
    <location>
        <begin position="485"/>
        <end position="496"/>
    </location>
</feature>
<dbReference type="Proteomes" id="UP000285060">
    <property type="component" value="Unassembled WGS sequence"/>
</dbReference>
<accession>A0A3R6Z3R7</accession>
<name>A0A3R6Z3R7_9STRA</name>
<reference evidence="5 6" key="1">
    <citation type="submission" date="2018-08" db="EMBL/GenBank/DDBJ databases">
        <title>Aphanomyces genome sequencing and annotation.</title>
        <authorList>
            <person name="Minardi D."/>
            <person name="Oidtmann B."/>
            <person name="Van Der Giezen M."/>
            <person name="Studholme D.J."/>
        </authorList>
    </citation>
    <scope>NUCLEOTIDE SEQUENCE [LARGE SCALE GENOMIC DNA]</scope>
    <source>
        <strain evidence="5 6">NJM0002</strain>
    </source>
</reference>
<evidence type="ECO:0000259" key="4">
    <source>
        <dbReference type="SMART" id="SM01176"/>
    </source>
</evidence>
<dbReference type="AlphaFoldDB" id="A0A3R6Z3R7"/>
<comment type="subcellular location">
    <subcellularLocation>
        <location evidence="1">Nucleus</location>
    </subcellularLocation>
</comment>
<evidence type="ECO:0000256" key="2">
    <source>
        <dbReference type="ARBA" id="ARBA00023242"/>
    </source>
</evidence>
<dbReference type="InterPro" id="IPR025260">
    <property type="entry name" value="CHD1-like_C"/>
</dbReference>
<feature type="compositionally biased region" description="Low complexity" evidence="3">
    <location>
        <begin position="116"/>
        <end position="125"/>
    </location>
</feature>
<feature type="compositionally biased region" description="Low complexity" evidence="3">
    <location>
        <begin position="205"/>
        <end position="228"/>
    </location>
</feature>
<evidence type="ECO:0000256" key="1">
    <source>
        <dbReference type="ARBA" id="ARBA00004123"/>
    </source>
</evidence>
<feature type="compositionally biased region" description="Low complexity" evidence="3">
    <location>
        <begin position="15"/>
        <end position="39"/>
    </location>
</feature>
<dbReference type="GO" id="GO:0005634">
    <property type="term" value="C:nucleus"/>
    <property type="evidence" value="ECO:0007669"/>
    <property type="project" value="UniProtKB-SubCell"/>
</dbReference>
<dbReference type="SMART" id="SM01176">
    <property type="entry name" value="DUF4208"/>
    <property type="match status" value="1"/>
</dbReference>
<feature type="compositionally biased region" description="Basic and acidic residues" evidence="3">
    <location>
        <begin position="564"/>
        <end position="588"/>
    </location>
</feature>
<comment type="caution">
    <text evidence="5">The sequence shown here is derived from an EMBL/GenBank/DDBJ whole genome shotgun (WGS) entry which is preliminary data.</text>
</comment>
<feature type="compositionally biased region" description="Low complexity" evidence="3">
    <location>
        <begin position="181"/>
        <end position="195"/>
    </location>
</feature>
<keyword evidence="6" id="KW-1185">Reference proteome</keyword>
<feature type="region of interest" description="Disordered" evidence="3">
    <location>
        <begin position="115"/>
        <end position="236"/>
    </location>
</feature>
<evidence type="ECO:0000313" key="5">
    <source>
        <dbReference type="EMBL" id="RHY33408.1"/>
    </source>
</evidence>
<feature type="region of interest" description="Disordered" evidence="3">
    <location>
        <begin position="470"/>
        <end position="588"/>
    </location>
</feature>
<keyword evidence="2" id="KW-0539">Nucleus</keyword>
<feature type="domain" description="Chromodomain-helicase-DNA-binding protein 1-like C-terminal" evidence="4">
    <location>
        <begin position="585"/>
        <end position="695"/>
    </location>
</feature>